<dbReference type="RefSeq" id="WP_149113367.1">
    <property type="nucleotide sequence ID" value="NZ_CP042425.1"/>
</dbReference>
<dbReference type="InterPro" id="IPR011991">
    <property type="entry name" value="ArsR-like_HTH"/>
</dbReference>
<keyword evidence="3" id="KW-0804">Transcription</keyword>
<dbReference type="InterPro" id="IPR036390">
    <property type="entry name" value="WH_DNA-bd_sf"/>
</dbReference>
<dbReference type="KEGG" id="lrs:PX52LOC_05971"/>
<dbReference type="PROSITE" id="PS50987">
    <property type="entry name" value="HTH_ARSR_2"/>
    <property type="match status" value="1"/>
</dbReference>
<dbReference type="EMBL" id="CP042425">
    <property type="protein sequence ID" value="QEL18921.1"/>
    <property type="molecule type" value="Genomic_DNA"/>
</dbReference>
<dbReference type="InterPro" id="IPR036388">
    <property type="entry name" value="WH-like_DNA-bd_sf"/>
</dbReference>
<protein>
    <submittedName>
        <fullName evidence="5">ArsR family transcriptional regulator</fullName>
    </submittedName>
</protein>
<gene>
    <name evidence="5" type="ORF">PX52LOC_05971</name>
</gene>
<organism evidence="5 6">
    <name type="scientific">Limnoglobus roseus</name>
    <dbReference type="NCBI Taxonomy" id="2598579"/>
    <lineage>
        <taxon>Bacteria</taxon>
        <taxon>Pseudomonadati</taxon>
        <taxon>Planctomycetota</taxon>
        <taxon>Planctomycetia</taxon>
        <taxon>Gemmatales</taxon>
        <taxon>Gemmataceae</taxon>
        <taxon>Limnoglobus</taxon>
    </lineage>
</organism>
<dbReference type="OrthoDB" id="9800150at2"/>
<dbReference type="InterPro" id="IPR001845">
    <property type="entry name" value="HTH_ArsR_DNA-bd_dom"/>
</dbReference>
<dbReference type="PRINTS" id="PR00778">
    <property type="entry name" value="HTHARSR"/>
</dbReference>
<dbReference type="Proteomes" id="UP000324974">
    <property type="component" value="Chromosome"/>
</dbReference>
<dbReference type="InterPro" id="IPR051011">
    <property type="entry name" value="Metal_resp_trans_reg"/>
</dbReference>
<proteinExistence type="predicted"/>
<evidence type="ECO:0000313" key="5">
    <source>
        <dbReference type="EMBL" id="QEL18921.1"/>
    </source>
</evidence>
<evidence type="ECO:0000256" key="1">
    <source>
        <dbReference type="ARBA" id="ARBA00023015"/>
    </source>
</evidence>
<dbReference type="Pfam" id="PF01022">
    <property type="entry name" value="HTH_5"/>
    <property type="match status" value="1"/>
</dbReference>
<dbReference type="Gene3D" id="1.10.10.10">
    <property type="entry name" value="Winged helix-like DNA-binding domain superfamily/Winged helix DNA-binding domain"/>
    <property type="match status" value="1"/>
</dbReference>
<evidence type="ECO:0000313" key="6">
    <source>
        <dbReference type="Proteomes" id="UP000324974"/>
    </source>
</evidence>
<sequence>MTDPKVAKECAELLQAIAEPNRIRIIECLRTGSKNVTELAKLLQVEIVNVSHHLGVLRQAGLVQDVKDGRFVVYSLHPEHFNNESTKATFLDLGWCRIEIPHN</sequence>
<dbReference type="SUPFAM" id="SSF46785">
    <property type="entry name" value="Winged helix' DNA-binding domain"/>
    <property type="match status" value="1"/>
</dbReference>
<keyword evidence="2" id="KW-0238">DNA-binding</keyword>
<dbReference type="GO" id="GO:0003700">
    <property type="term" value="F:DNA-binding transcription factor activity"/>
    <property type="evidence" value="ECO:0007669"/>
    <property type="project" value="InterPro"/>
</dbReference>
<dbReference type="NCBIfam" id="NF033788">
    <property type="entry name" value="HTH_metalloreg"/>
    <property type="match status" value="1"/>
</dbReference>
<dbReference type="PANTHER" id="PTHR43132:SF6">
    <property type="entry name" value="HTH-TYPE TRANSCRIPTIONAL REPRESSOR CZRA"/>
    <property type="match status" value="1"/>
</dbReference>
<accession>A0A5C1AIC1</accession>
<keyword evidence="6" id="KW-1185">Reference proteome</keyword>
<name>A0A5C1AIC1_9BACT</name>
<evidence type="ECO:0000256" key="2">
    <source>
        <dbReference type="ARBA" id="ARBA00023125"/>
    </source>
</evidence>
<dbReference type="SMART" id="SM00418">
    <property type="entry name" value="HTH_ARSR"/>
    <property type="match status" value="1"/>
</dbReference>
<evidence type="ECO:0000259" key="4">
    <source>
        <dbReference type="PROSITE" id="PS50987"/>
    </source>
</evidence>
<reference evidence="6" key="1">
    <citation type="submission" date="2019-08" db="EMBL/GenBank/DDBJ databases">
        <title>Limnoglobus roseus gen. nov., sp. nov., a novel freshwater planctomycete with a giant genome from the family Gemmataceae.</title>
        <authorList>
            <person name="Kulichevskaya I.S."/>
            <person name="Naumoff D.G."/>
            <person name="Miroshnikov K."/>
            <person name="Ivanova A."/>
            <person name="Philippov D.A."/>
            <person name="Hakobyan A."/>
            <person name="Rijpstra I.C."/>
            <person name="Sinninghe Damste J.S."/>
            <person name="Liesack W."/>
            <person name="Dedysh S.N."/>
        </authorList>
    </citation>
    <scope>NUCLEOTIDE SEQUENCE [LARGE SCALE GENOMIC DNA]</scope>
    <source>
        <strain evidence="6">PX52</strain>
    </source>
</reference>
<evidence type="ECO:0000256" key="3">
    <source>
        <dbReference type="ARBA" id="ARBA00023163"/>
    </source>
</evidence>
<dbReference type="AlphaFoldDB" id="A0A5C1AIC1"/>
<feature type="domain" description="HTH arsR-type" evidence="4">
    <location>
        <begin position="2"/>
        <end position="96"/>
    </location>
</feature>
<dbReference type="PANTHER" id="PTHR43132">
    <property type="entry name" value="ARSENICAL RESISTANCE OPERON REPRESSOR ARSR-RELATED"/>
    <property type="match status" value="1"/>
</dbReference>
<dbReference type="CDD" id="cd00090">
    <property type="entry name" value="HTH_ARSR"/>
    <property type="match status" value="1"/>
</dbReference>
<dbReference type="GO" id="GO:0003677">
    <property type="term" value="F:DNA binding"/>
    <property type="evidence" value="ECO:0007669"/>
    <property type="project" value="UniProtKB-KW"/>
</dbReference>
<keyword evidence="1" id="KW-0805">Transcription regulation</keyword>